<proteinExistence type="predicted"/>
<evidence type="ECO:0000256" key="1">
    <source>
        <dbReference type="SAM" id="MobiDB-lite"/>
    </source>
</evidence>
<comment type="caution">
    <text evidence="2">The sequence shown here is derived from an EMBL/GenBank/DDBJ whole genome shotgun (WGS) entry which is preliminary data.</text>
</comment>
<reference evidence="2 3" key="1">
    <citation type="submission" date="2021-08" db="EMBL/GenBank/DDBJ databases">
        <title>Draft Genome Sequence of Phanerochaete sordida strain YK-624.</title>
        <authorList>
            <person name="Mori T."/>
            <person name="Dohra H."/>
            <person name="Suzuki T."/>
            <person name="Kawagishi H."/>
            <person name="Hirai H."/>
        </authorList>
    </citation>
    <scope>NUCLEOTIDE SEQUENCE [LARGE SCALE GENOMIC DNA]</scope>
    <source>
        <strain evidence="2 3">YK-624</strain>
    </source>
</reference>
<keyword evidence="3" id="KW-1185">Reference proteome</keyword>
<evidence type="ECO:0000313" key="2">
    <source>
        <dbReference type="EMBL" id="GJE94849.1"/>
    </source>
</evidence>
<feature type="compositionally biased region" description="Basic and acidic residues" evidence="1">
    <location>
        <begin position="56"/>
        <end position="70"/>
    </location>
</feature>
<gene>
    <name evidence="2" type="ORF">PsYK624_110250</name>
</gene>
<protein>
    <submittedName>
        <fullName evidence="2">Uncharacterized protein</fullName>
    </submittedName>
</protein>
<sequence length="111" mass="12898">MKLLKFFEEIGPCTEKRFDHLMSGVFILGRLQDSRSRFPAGLWGAFMSTTPDVHMLSESRAERHDNRRLTEPSLNDRVPSSDDIRFVERVTPQAAFETICFRTFAQTQRQC</sequence>
<name>A0A9P3GJU2_9APHY</name>
<dbReference type="AlphaFoldDB" id="A0A9P3GJU2"/>
<feature type="region of interest" description="Disordered" evidence="1">
    <location>
        <begin position="56"/>
        <end position="76"/>
    </location>
</feature>
<dbReference type="Proteomes" id="UP000703269">
    <property type="component" value="Unassembled WGS sequence"/>
</dbReference>
<dbReference type="EMBL" id="BPQB01000043">
    <property type="protein sequence ID" value="GJE94849.1"/>
    <property type="molecule type" value="Genomic_DNA"/>
</dbReference>
<organism evidence="2 3">
    <name type="scientific">Phanerochaete sordida</name>
    <dbReference type="NCBI Taxonomy" id="48140"/>
    <lineage>
        <taxon>Eukaryota</taxon>
        <taxon>Fungi</taxon>
        <taxon>Dikarya</taxon>
        <taxon>Basidiomycota</taxon>
        <taxon>Agaricomycotina</taxon>
        <taxon>Agaricomycetes</taxon>
        <taxon>Polyporales</taxon>
        <taxon>Phanerochaetaceae</taxon>
        <taxon>Phanerochaete</taxon>
    </lineage>
</organism>
<evidence type="ECO:0000313" key="3">
    <source>
        <dbReference type="Proteomes" id="UP000703269"/>
    </source>
</evidence>
<accession>A0A9P3GJU2</accession>